<dbReference type="PANTHER" id="PTHR12161">
    <property type="entry name" value="IST1 FAMILY MEMBER"/>
    <property type="match status" value="1"/>
</dbReference>
<comment type="similarity">
    <text evidence="1">Belongs to the IST1 family.</text>
</comment>
<feature type="region of interest" description="Disordered" evidence="2">
    <location>
        <begin position="215"/>
        <end position="312"/>
    </location>
</feature>
<dbReference type="GeneID" id="59372957"/>
<dbReference type="RefSeq" id="XP_036634209.1">
    <property type="nucleotide sequence ID" value="XM_036772736.1"/>
</dbReference>
<evidence type="ECO:0008006" key="5">
    <source>
        <dbReference type="Google" id="ProtNLM"/>
    </source>
</evidence>
<dbReference type="GO" id="GO:0015031">
    <property type="term" value="P:protein transport"/>
    <property type="evidence" value="ECO:0007669"/>
    <property type="project" value="InterPro"/>
</dbReference>
<evidence type="ECO:0000256" key="2">
    <source>
        <dbReference type="SAM" id="MobiDB-lite"/>
    </source>
</evidence>
<dbReference type="Proteomes" id="UP000623687">
    <property type="component" value="Unassembled WGS sequence"/>
</dbReference>
<gene>
    <name evidence="3" type="ORF">PC9H_003139</name>
</gene>
<dbReference type="InterPro" id="IPR005061">
    <property type="entry name" value="Ist1"/>
</dbReference>
<dbReference type="Gene3D" id="1.20.1260.60">
    <property type="entry name" value="Vacuolar protein sorting-associated protein Ist1"/>
    <property type="match status" value="1"/>
</dbReference>
<evidence type="ECO:0000313" key="3">
    <source>
        <dbReference type="EMBL" id="KAF7436310.1"/>
    </source>
</evidence>
<comment type="caution">
    <text evidence="3">The sequence shown here is derived from an EMBL/GenBank/DDBJ whole genome shotgun (WGS) entry which is preliminary data.</text>
</comment>
<dbReference type="Pfam" id="PF03398">
    <property type="entry name" value="Ist1"/>
    <property type="match status" value="2"/>
</dbReference>
<protein>
    <recommendedName>
        <fullName evidence="5">DUF292-domain-containing protein</fullName>
    </recommendedName>
</protein>
<name>A0A8H7DV25_PLEOS</name>
<dbReference type="EMBL" id="JACETU010000002">
    <property type="protein sequence ID" value="KAF7436310.1"/>
    <property type="molecule type" value="Genomic_DNA"/>
</dbReference>
<dbReference type="InterPro" id="IPR042277">
    <property type="entry name" value="IST1-like"/>
</dbReference>
<evidence type="ECO:0000313" key="4">
    <source>
        <dbReference type="Proteomes" id="UP000623687"/>
    </source>
</evidence>
<dbReference type="OrthoDB" id="29853at2759"/>
<accession>A0A8H7DV25</accession>
<proteinExistence type="inferred from homology"/>
<dbReference type="PANTHER" id="PTHR12161:SF5">
    <property type="entry name" value="IST1 HOMOLOG"/>
    <property type="match status" value="1"/>
</dbReference>
<evidence type="ECO:0000256" key="1">
    <source>
        <dbReference type="ARBA" id="ARBA00005536"/>
    </source>
</evidence>
<organism evidence="3 4">
    <name type="scientific">Pleurotus ostreatus</name>
    <name type="common">Oyster mushroom</name>
    <name type="synonym">White-rot fungus</name>
    <dbReference type="NCBI Taxonomy" id="5322"/>
    <lineage>
        <taxon>Eukaryota</taxon>
        <taxon>Fungi</taxon>
        <taxon>Dikarya</taxon>
        <taxon>Basidiomycota</taxon>
        <taxon>Agaricomycotina</taxon>
        <taxon>Agaricomycetes</taxon>
        <taxon>Agaricomycetidae</taxon>
        <taxon>Agaricales</taxon>
        <taxon>Pleurotineae</taxon>
        <taxon>Pleurotaceae</taxon>
        <taxon>Pleurotus</taxon>
    </lineage>
</organism>
<dbReference type="AlphaFoldDB" id="A0A8H7DV25"/>
<keyword evidence="4" id="KW-1185">Reference proteome</keyword>
<reference evidence="3" key="1">
    <citation type="submission" date="2019-07" db="EMBL/GenBank/DDBJ databases">
        <authorList>
            <person name="Palmer J.M."/>
        </authorList>
    </citation>
    <scope>NUCLEOTIDE SEQUENCE</scope>
    <source>
        <strain evidence="3">PC9</strain>
    </source>
</reference>
<dbReference type="VEuPathDB" id="FungiDB:PC9H_003139"/>
<sequence>MPPQWSAPKAKVGLDSLAPVSRDGLICDQHRLAVQRLRTLQQKKEAQAKASRRDIATLLEKGKVETARIKVESLINEDIHVELLELLELYSELLLARFGLLDQNTREPDPGVSEGVCNIIHAAPRTELKGKLLFCGRDLSLSGLVLTLMSISVELHVLREILMHKYGREFSIAVMENRDGRVSDRVINKLTVAPPSLELVDAYMTEIAKAYSVDWAPPSSSKQNPEGGDKETSSADQPSAVIAVPDLSNDVKPAPNPPDLPPIEGTNEKNTPTNAKSVSDKSKSPSTSPPKKDEEEDDFDALAKRFAALKKR</sequence>